<comment type="caution">
    <text evidence="1">The sequence shown here is derived from an EMBL/GenBank/DDBJ whole genome shotgun (WGS) entry which is preliminary data.</text>
</comment>
<dbReference type="AlphaFoldDB" id="A0A133XED1"/>
<keyword evidence="2" id="KW-1185">Reference proteome</keyword>
<protein>
    <submittedName>
        <fullName evidence="1">Uncharacterized protein</fullName>
    </submittedName>
</protein>
<accession>A0A133XED1</accession>
<name>A0A133XED1_9RHOO</name>
<dbReference type="RefSeq" id="WP_066884610.1">
    <property type="nucleotide sequence ID" value="NZ_LODL01000035.1"/>
</dbReference>
<gene>
    <name evidence="1" type="ORF">AT959_15055</name>
</gene>
<dbReference type="Proteomes" id="UP000070186">
    <property type="component" value="Unassembled WGS sequence"/>
</dbReference>
<sequence>MTQALFPAVAGFTTANTEAELVRSGNKFKAHIADKIPIADALSEVQSLCGCVAELDAAVRAGQLSPTTAKVTMIYTLGMAQSILSAATNGVWQYKIDGKSW</sequence>
<evidence type="ECO:0000313" key="2">
    <source>
        <dbReference type="Proteomes" id="UP000070186"/>
    </source>
</evidence>
<organism evidence="1 2">
    <name type="scientific">Dechloromonas denitrificans</name>
    <dbReference type="NCBI Taxonomy" id="281362"/>
    <lineage>
        <taxon>Bacteria</taxon>
        <taxon>Pseudomonadati</taxon>
        <taxon>Pseudomonadota</taxon>
        <taxon>Betaproteobacteria</taxon>
        <taxon>Rhodocyclales</taxon>
        <taxon>Azonexaceae</taxon>
        <taxon>Dechloromonas</taxon>
    </lineage>
</organism>
<dbReference type="EMBL" id="LODL01000035">
    <property type="protein sequence ID" value="KXB29289.1"/>
    <property type="molecule type" value="Genomic_DNA"/>
</dbReference>
<evidence type="ECO:0000313" key="1">
    <source>
        <dbReference type="EMBL" id="KXB29289.1"/>
    </source>
</evidence>
<reference evidence="1 2" key="1">
    <citation type="submission" date="2015-12" db="EMBL/GenBank/DDBJ databases">
        <title>Nitrous oxide reduction kinetics distinguish bacteria harboring typical versus atypical NosZ.</title>
        <authorList>
            <person name="Yoon S."/>
            <person name="Nissen S."/>
            <person name="Park D."/>
            <person name="Sanford R.A."/>
            <person name="Loeffler F.E."/>
        </authorList>
    </citation>
    <scope>NUCLEOTIDE SEQUENCE [LARGE SCALE GENOMIC DNA]</scope>
    <source>
        <strain evidence="1 2">ATCC BAA-841</strain>
    </source>
</reference>
<proteinExistence type="predicted"/>